<evidence type="ECO:0000313" key="1">
    <source>
        <dbReference type="EMBL" id="KAJ8874297.1"/>
    </source>
</evidence>
<accession>A0ABQ9GQK8</accession>
<evidence type="ECO:0000313" key="2">
    <source>
        <dbReference type="Proteomes" id="UP001159363"/>
    </source>
</evidence>
<gene>
    <name evidence="1" type="ORF">PR048_025143</name>
</gene>
<protein>
    <submittedName>
        <fullName evidence="1">Uncharacterized protein</fullName>
    </submittedName>
</protein>
<dbReference type="Proteomes" id="UP001159363">
    <property type="component" value="Chromosome 9"/>
</dbReference>
<dbReference type="PANTHER" id="PTHR10773:SF19">
    <property type="match status" value="1"/>
</dbReference>
<keyword evidence="2" id="KW-1185">Reference proteome</keyword>
<comment type="caution">
    <text evidence="1">The sequence shown here is derived from an EMBL/GenBank/DDBJ whole genome shotgun (WGS) entry which is preliminary data.</text>
</comment>
<name>A0ABQ9GQK8_9NEOP</name>
<proteinExistence type="predicted"/>
<dbReference type="PANTHER" id="PTHR10773">
    <property type="entry name" value="DNA-DIRECTED RNA POLYMERASES I, II, AND III SUBUNIT RPABC2"/>
    <property type="match status" value="1"/>
</dbReference>
<reference evidence="1 2" key="1">
    <citation type="submission" date="2023-02" db="EMBL/GenBank/DDBJ databases">
        <title>LHISI_Scaffold_Assembly.</title>
        <authorList>
            <person name="Stuart O.P."/>
            <person name="Cleave R."/>
            <person name="Magrath M.J.L."/>
            <person name="Mikheyev A.S."/>
        </authorList>
    </citation>
    <scope>NUCLEOTIDE SEQUENCE [LARGE SCALE GENOMIC DNA]</scope>
    <source>
        <strain evidence="1">Daus_M_001</strain>
        <tissue evidence="1">Leg muscle</tissue>
    </source>
</reference>
<organism evidence="1 2">
    <name type="scientific">Dryococelus australis</name>
    <dbReference type="NCBI Taxonomy" id="614101"/>
    <lineage>
        <taxon>Eukaryota</taxon>
        <taxon>Metazoa</taxon>
        <taxon>Ecdysozoa</taxon>
        <taxon>Arthropoda</taxon>
        <taxon>Hexapoda</taxon>
        <taxon>Insecta</taxon>
        <taxon>Pterygota</taxon>
        <taxon>Neoptera</taxon>
        <taxon>Polyneoptera</taxon>
        <taxon>Phasmatodea</taxon>
        <taxon>Verophasmatodea</taxon>
        <taxon>Anareolatae</taxon>
        <taxon>Phasmatidae</taxon>
        <taxon>Eurycanthinae</taxon>
        <taxon>Dryococelus</taxon>
    </lineage>
</organism>
<sequence>MKKATRPTVVLILRLAEEYKMCIQVVLKQGIQKCSVYRIQPILLDARQETIRHLRDDIPRHDNNSRVNKSEDVCKISEDITICRQQKATKKKQMFITIARMNHNGNVSGISSIDTRGKTPPSNNCTPEKLQEVKDHISAFPLYKSHYTCRESSRTYLPPYLNLQVMYDLYCEGKEKPVSRGIYEREFHKVNISFKKPKVDTCHRYDVLQAKAKFTAMNNTAREDIDEELAVHHMEADKACLAKDKGKILALSDNSWMCSLTCFKWHEAESARGGTRIATCVLKELVSLPLEVNQVSLYSDTCGGQNKYSHAVSMFLFAMQENQPLNIVDHNVLVSGHSHMECDGDHGMIEKQKKTRKCKYQWHIRMTGISWYALLVCFKDTFQLRKKDTEGNQINWHNVRWFHFTKD</sequence>
<dbReference type="EMBL" id="JARBHB010000010">
    <property type="protein sequence ID" value="KAJ8874297.1"/>
    <property type="molecule type" value="Genomic_DNA"/>
</dbReference>